<dbReference type="Proteomes" id="UP000737018">
    <property type="component" value="Unassembled WGS sequence"/>
</dbReference>
<dbReference type="PANTHER" id="PTHR44083:SF48">
    <property type="entry name" value="TOPLESS-RELATED PROTEIN 4"/>
    <property type="match status" value="1"/>
</dbReference>
<comment type="caution">
    <text evidence="1">The sequence shown here is derived from an EMBL/GenBank/DDBJ whole genome shotgun (WGS) entry which is preliminary data.</text>
</comment>
<evidence type="ECO:0000313" key="2">
    <source>
        <dbReference type="Proteomes" id="UP000737018"/>
    </source>
</evidence>
<organism evidence="1 2">
    <name type="scientific">Castanea mollissima</name>
    <name type="common">Chinese chestnut</name>
    <dbReference type="NCBI Taxonomy" id="60419"/>
    <lineage>
        <taxon>Eukaryota</taxon>
        <taxon>Viridiplantae</taxon>
        <taxon>Streptophyta</taxon>
        <taxon>Embryophyta</taxon>
        <taxon>Tracheophyta</taxon>
        <taxon>Spermatophyta</taxon>
        <taxon>Magnoliopsida</taxon>
        <taxon>eudicotyledons</taxon>
        <taxon>Gunneridae</taxon>
        <taxon>Pentapetalae</taxon>
        <taxon>rosids</taxon>
        <taxon>fabids</taxon>
        <taxon>Fagales</taxon>
        <taxon>Fagaceae</taxon>
        <taxon>Castanea</taxon>
    </lineage>
</organism>
<dbReference type="EMBL" id="JRKL02002054">
    <property type="protein sequence ID" value="KAF3960699.1"/>
    <property type="molecule type" value="Genomic_DNA"/>
</dbReference>
<dbReference type="AlphaFoldDB" id="A0A8J4R6H7"/>
<name>A0A8J4R6H7_9ROSI</name>
<gene>
    <name evidence="1" type="ORF">CMV_014598</name>
</gene>
<reference evidence="1" key="1">
    <citation type="submission" date="2020-03" db="EMBL/GenBank/DDBJ databases">
        <title>Castanea mollissima Vanexum genome sequencing.</title>
        <authorList>
            <person name="Staton M."/>
        </authorList>
    </citation>
    <scope>NUCLEOTIDE SEQUENCE</scope>
    <source>
        <tissue evidence="1">Leaf</tissue>
    </source>
</reference>
<sequence>MISMWVNSRCQITRSLRSILTQMNSLNSLLEGAAGDNTKQVAESEQSLTGSSVSRKWNVNRPSPEACELILGLLRAVYNYHVDGESHGSLWNLDNYLIQYENCGEKVKQVLLVHDWLHDRGNEKAMKENDIEDVSVFKGILNAAPCIQFDKEGILLAVSTSENGIKILANADGVRLLHSIEDQAVDTSRVAPTTITKGPIISTFGASYSTAGISTSY</sequence>
<protein>
    <submittedName>
        <fullName evidence="1">Uncharacterized protein</fullName>
    </submittedName>
</protein>
<dbReference type="PANTHER" id="PTHR44083">
    <property type="entry name" value="TOPLESS-RELATED PROTEIN 1-RELATED"/>
    <property type="match status" value="1"/>
</dbReference>
<keyword evidence="2" id="KW-1185">Reference proteome</keyword>
<evidence type="ECO:0000313" key="1">
    <source>
        <dbReference type="EMBL" id="KAF3960699.1"/>
    </source>
</evidence>
<accession>A0A8J4R6H7</accession>
<proteinExistence type="predicted"/>
<dbReference type="InterPro" id="IPR027728">
    <property type="entry name" value="Topless_fam"/>
</dbReference>
<dbReference type="OrthoDB" id="1743797at2759"/>
<dbReference type="GO" id="GO:0006355">
    <property type="term" value="P:regulation of DNA-templated transcription"/>
    <property type="evidence" value="ECO:0007669"/>
    <property type="project" value="InterPro"/>
</dbReference>